<dbReference type="PANTHER" id="PTHR12486:SF4">
    <property type="entry name" value="APRATAXIN"/>
    <property type="match status" value="1"/>
</dbReference>
<dbReference type="GO" id="GO:0000012">
    <property type="term" value="P:single strand break repair"/>
    <property type="evidence" value="ECO:0007669"/>
    <property type="project" value="TreeGrafter"/>
</dbReference>
<dbReference type="Gene3D" id="3.30.428.10">
    <property type="entry name" value="HIT-like"/>
    <property type="match status" value="1"/>
</dbReference>
<dbReference type="FunFam" id="3.30.428.10:FF:000029">
    <property type="entry name" value="Unplaced genomic scaffold supercont2.5, whole genome shotgun sequence"/>
    <property type="match status" value="1"/>
</dbReference>
<dbReference type="InterPro" id="IPR032566">
    <property type="entry name" value="Znf-C2HE"/>
</dbReference>
<evidence type="ECO:0000256" key="2">
    <source>
        <dbReference type="ARBA" id="ARBA00022723"/>
    </source>
</evidence>
<proteinExistence type="predicted"/>
<dbReference type="GO" id="GO:0005634">
    <property type="term" value="C:nucleus"/>
    <property type="evidence" value="ECO:0007669"/>
    <property type="project" value="UniProtKB-SubCell"/>
</dbReference>
<name>A0A854QFA2_CRYNE</name>
<organism evidence="9 10">
    <name type="scientific">Cryptococcus neoformans Tu259-1</name>
    <dbReference type="NCBI Taxonomy" id="1230072"/>
    <lineage>
        <taxon>Eukaryota</taxon>
        <taxon>Fungi</taxon>
        <taxon>Dikarya</taxon>
        <taxon>Basidiomycota</taxon>
        <taxon>Agaricomycotina</taxon>
        <taxon>Tremellomycetes</taxon>
        <taxon>Tremellales</taxon>
        <taxon>Cryptococcaceae</taxon>
        <taxon>Cryptococcus</taxon>
        <taxon>Cryptococcus neoformans species complex</taxon>
    </lineage>
</organism>
<dbReference type="InterPro" id="IPR011146">
    <property type="entry name" value="HIT-like"/>
</dbReference>
<protein>
    <submittedName>
        <fullName evidence="9">Aprataxin</fullName>
    </submittedName>
</protein>
<keyword evidence="3" id="KW-0862">Zinc</keyword>
<dbReference type="Proteomes" id="UP000199727">
    <property type="component" value="Unassembled WGS sequence"/>
</dbReference>
<feature type="domain" description="HIT" evidence="8">
    <location>
        <begin position="83"/>
        <end position="217"/>
    </location>
</feature>
<evidence type="ECO:0000313" key="9">
    <source>
        <dbReference type="EMBL" id="OXG25880.1"/>
    </source>
</evidence>
<reference evidence="9 10" key="1">
    <citation type="submission" date="2017-06" db="EMBL/GenBank/DDBJ databases">
        <title>Global population genomics of the pathogenic fungus Cryptococcus neoformans var. grubii.</title>
        <authorList>
            <person name="Cuomo C."/>
            <person name="Litvintseva A."/>
            <person name="Chen Y."/>
            <person name="Young S."/>
            <person name="Zeng Q."/>
            <person name="Chapman S."/>
            <person name="Gujja S."/>
            <person name="Saif S."/>
            <person name="Birren B."/>
        </authorList>
    </citation>
    <scope>NUCLEOTIDE SEQUENCE [LARGE SCALE GENOMIC DNA]</scope>
    <source>
        <strain evidence="9 10">Tu259-1</strain>
    </source>
</reference>
<sequence>MSWTMGSCLSVPVSSSNASSNNIQLPPRRPLSSSHSSNNTLSSRSPPALQKGKNHVQSFHRRRTSESSQMASHPLLALRQYATLPNPQSSLPPSKLLFSNSNTMVVFDAYPKAKYHFLVLPRYPFPPQSDPDSDESILSIETLDDLKSLLLKAGADQREEVLRAMAETAREVEEMIRDEMLKTEGFEWKIDVGFHAIPSMKHIHLHVISEDRISPSLKSKKHYNSFRPDLGFFIPIMEVQRWLQDDRTVLDRVEALLATQTLLKTPLTCFKCDEPMNNIEKLKLHFEKEFSSERKEALKYIAKHGRQRNSDEEIF</sequence>
<dbReference type="OrthoDB" id="3512845at2759"/>
<accession>A0A854QFA2</accession>
<dbReference type="GO" id="GO:0030983">
    <property type="term" value="F:mismatched DNA binding"/>
    <property type="evidence" value="ECO:0007669"/>
    <property type="project" value="TreeGrafter"/>
</dbReference>
<dbReference type="Pfam" id="PF16278">
    <property type="entry name" value="zf-C2HE"/>
    <property type="match status" value="1"/>
</dbReference>
<dbReference type="PROSITE" id="PS51084">
    <property type="entry name" value="HIT_2"/>
    <property type="match status" value="1"/>
</dbReference>
<dbReference type="Pfam" id="PF11969">
    <property type="entry name" value="DcpS_C"/>
    <property type="match status" value="1"/>
</dbReference>
<dbReference type="EMBL" id="AMKT01000027">
    <property type="protein sequence ID" value="OXG25880.1"/>
    <property type="molecule type" value="Genomic_DNA"/>
</dbReference>
<dbReference type="InterPro" id="IPR036265">
    <property type="entry name" value="HIT-like_sf"/>
</dbReference>
<evidence type="ECO:0000256" key="1">
    <source>
        <dbReference type="ARBA" id="ARBA00004123"/>
    </source>
</evidence>
<dbReference type="GO" id="GO:0003725">
    <property type="term" value="F:double-stranded RNA binding"/>
    <property type="evidence" value="ECO:0007669"/>
    <property type="project" value="TreeGrafter"/>
</dbReference>
<evidence type="ECO:0000259" key="8">
    <source>
        <dbReference type="PROSITE" id="PS51084"/>
    </source>
</evidence>
<keyword evidence="2" id="KW-0479">Metal-binding</keyword>
<dbReference type="AlphaFoldDB" id="A0A854QFA2"/>
<evidence type="ECO:0000313" key="10">
    <source>
        <dbReference type="Proteomes" id="UP000199727"/>
    </source>
</evidence>
<evidence type="ECO:0000256" key="7">
    <source>
        <dbReference type="SAM" id="MobiDB-lite"/>
    </source>
</evidence>
<feature type="compositionally biased region" description="Low complexity" evidence="7">
    <location>
        <begin position="14"/>
        <end position="47"/>
    </location>
</feature>
<keyword evidence="5" id="KW-0539">Nucleus</keyword>
<dbReference type="PANTHER" id="PTHR12486">
    <property type="entry name" value="APRATAXIN-RELATED"/>
    <property type="match status" value="1"/>
</dbReference>
<keyword evidence="4" id="KW-0238">DNA-binding</keyword>
<dbReference type="GO" id="GO:1990165">
    <property type="term" value="F:single-strand break-containing DNA binding"/>
    <property type="evidence" value="ECO:0007669"/>
    <property type="project" value="TreeGrafter"/>
</dbReference>
<dbReference type="GO" id="GO:0003697">
    <property type="term" value="F:single-stranded DNA binding"/>
    <property type="evidence" value="ECO:0007669"/>
    <property type="project" value="TreeGrafter"/>
</dbReference>
<comment type="subcellular location">
    <subcellularLocation>
        <location evidence="1">Nucleus</location>
    </subcellularLocation>
</comment>
<gene>
    <name evidence="9" type="ORF">C361_01840</name>
</gene>
<feature type="compositionally biased region" description="Basic residues" evidence="7">
    <location>
        <begin position="52"/>
        <end position="63"/>
    </location>
</feature>
<dbReference type="GO" id="GO:0033699">
    <property type="term" value="F:DNA 5'-adenosine monophosphate hydrolase activity"/>
    <property type="evidence" value="ECO:0007669"/>
    <property type="project" value="TreeGrafter"/>
</dbReference>
<evidence type="ECO:0000256" key="6">
    <source>
        <dbReference type="PROSITE-ProRule" id="PRU00464"/>
    </source>
</evidence>
<evidence type="ECO:0000256" key="4">
    <source>
        <dbReference type="ARBA" id="ARBA00023125"/>
    </source>
</evidence>
<evidence type="ECO:0000256" key="5">
    <source>
        <dbReference type="ARBA" id="ARBA00023242"/>
    </source>
</evidence>
<dbReference type="SUPFAM" id="SSF54197">
    <property type="entry name" value="HIT-like"/>
    <property type="match status" value="1"/>
</dbReference>
<feature type="short sequence motif" description="Histidine triad motif" evidence="6">
    <location>
        <begin position="202"/>
        <end position="206"/>
    </location>
</feature>
<feature type="region of interest" description="Disordered" evidence="7">
    <location>
        <begin position="14"/>
        <end position="71"/>
    </location>
</feature>
<comment type="caution">
    <text evidence="9">The sequence shown here is derived from an EMBL/GenBank/DDBJ whole genome shotgun (WGS) entry which is preliminary data.</text>
</comment>
<evidence type="ECO:0000256" key="3">
    <source>
        <dbReference type="ARBA" id="ARBA00022833"/>
    </source>
</evidence>
<dbReference type="GO" id="GO:0046872">
    <property type="term" value="F:metal ion binding"/>
    <property type="evidence" value="ECO:0007669"/>
    <property type="project" value="UniProtKB-KW"/>
</dbReference>